<dbReference type="EMBL" id="CP002886">
    <property type="protein sequence ID" value="AEW73817.1"/>
    <property type="molecule type" value="Genomic_DNA"/>
</dbReference>
<name>G8LCZ4_9ENTR</name>
<evidence type="ECO:0000313" key="2">
    <source>
        <dbReference type="Proteomes" id="UP000007838"/>
    </source>
</evidence>
<dbReference type="AlphaFoldDB" id="G8LCZ4"/>
<dbReference type="HOGENOM" id="CLU_3343244_0_0_6"/>
<accession>G8LCZ4</accession>
<dbReference type="KEGG" id="eec:EcWSU1_02382"/>
<proteinExistence type="predicted"/>
<reference evidence="1 2" key="1">
    <citation type="journal article" date="2011" name="Stand. Genomic Sci.">
        <title>Complete genome of the onion pathogen Enterobacter cloacae EcWSU1.</title>
        <authorList>
            <person name="Humann J.L."/>
            <person name="Wildung M."/>
            <person name="Cheng C.H."/>
            <person name="Lee T."/>
            <person name="Stewart J.E."/>
            <person name="Drew J.C."/>
            <person name="Triplett E.W."/>
            <person name="Main D."/>
            <person name="Schroeder B.K."/>
        </authorList>
    </citation>
    <scope>NUCLEOTIDE SEQUENCE [LARGE SCALE GENOMIC DNA]</scope>
    <source>
        <strain evidence="1 2">EcWSU1</strain>
    </source>
</reference>
<sequence length="37" mass="4122">MPKVMHVEGNRVVRADGDHNTLNSGEFLDKSINEVVL</sequence>
<dbReference type="Proteomes" id="UP000007838">
    <property type="component" value="Chromosome"/>
</dbReference>
<organism evidence="1 2">
    <name type="scientific">Enterobacter ludwigii</name>
    <dbReference type="NCBI Taxonomy" id="299767"/>
    <lineage>
        <taxon>Bacteria</taxon>
        <taxon>Pseudomonadati</taxon>
        <taxon>Pseudomonadota</taxon>
        <taxon>Gammaproteobacteria</taxon>
        <taxon>Enterobacterales</taxon>
        <taxon>Enterobacteriaceae</taxon>
        <taxon>Enterobacter</taxon>
        <taxon>Enterobacter cloacae complex</taxon>
    </lineage>
</organism>
<evidence type="ECO:0000313" key="1">
    <source>
        <dbReference type="EMBL" id="AEW73817.1"/>
    </source>
</evidence>
<gene>
    <name evidence="1" type="ORF">EcWSU1_02382</name>
</gene>
<protein>
    <submittedName>
        <fullName evidence="1">Uncharacterized protein</fullName>
    </submittedName>
</protein>